<organism evidence="2 3">
    <name type="scientific">Halopseudomonas laoshanensis</name>
    <dbReference type="NCBI Taxonomy" id="2268758"/>
    <lineage>
        <taxon>Bacteria</taxon>
        <taxon>Pseudomonadati</taxon>
        <taxon>Pseudomonadota</taxon>
        <taxon>Gammaproteobacteria</taxon>
        <taxon>Pseudomonadales</taxon>
        <taxon>Pseudomonadaceae</taxon>
        <taxon>Halopseudomonas</taxon>
    </lineage>
</organism>
<feature type="transmembrane region" description="Helical" evidence="1">
    <location>
        <begin position="120"/>
        <end position="143"/>
    </location>
</feature>
<evidence type="ECO:0000256" key="1">
    <source>
        <dbReference type="SAM" id="Phobius"/>
    </source>
</evidence>
<keyword evidence="1" id="KW-1133">Transmembrane helix</keyword>
<dbReference type="Proteomes" id="UP000463138">
    <property type="component" value="Unassembled WGS sequence"/>
</dbReference>
<keyword evidence="1" id="KW-0472">Membrane</keyword>
<gene>
    <name evidence="2" type="ORF">DT594_15195</name>
</gene>
<accession>A0A7V7GRZ3</accession>
<dbReference type="OrthoDB" id="8635607at2"/>
<sequence length="194" mass="20871">MSTSLHNLEQLLEHIAVLAKDEQQVSMAQVVESVGDRSFGPLLLIMGLTLFSPLSGVPGMAIFAGLFVLLIALQMLVGRKHFWLPGFILNRSVAQSKLIKALDWLKPTARRVDRMIKPRLNFMLHPSSTYLIAGLCVMVGAALPFLELVPFSSSIVGLALAILGLALVARDGLLVLIAVSFIGAAGSLAIIKFL</sequence>
<evidence type="ECO:0000313" key="2">
    <source>
        <dbReference type="EMBL" id="KAA0693219.1"/>
    </source>
</evidence>
<dbReference type="PANTHER" id="PTHR41795:SF1">
    <property type="entry name" value="EXOPOLYSACCHARIDE SYNTHESIS PROTEIN"/>
    <property type="match status" value="1"/>
</dbReference>
<feature type="transmembrane region" description="Helical" evidence="1">
    <location>
        <begin position="149"/>
        <end position="168"/>
    </location>
</feature>
<proteinExistence type="predicted"/>
<dbReference type="AlphaFoldDB" id="A0A7V7GRZ3"/>
<reference evidence="2 3" key="1">
    <citation type="submission" date="2018-07" db="EMBL/GenBank/DDBJ databases">
        <title>Pseudomonas laoshanensis sp. nov., isolated from soil.</title>
        <authorList>
            <person name="Sun J."/>
            <person name="Yu L."/>
            <person name="Wang M."/>
            <person name="Zhang C."/>
        </authorList>
    </citation>
    <scope>NUCLEOTIDE SEQUENCE [LARGE SCALE GENOMIC DNA]</scope>
    <source>
        <strain evidence="2 3">Y22</strain>
    </source>
</reference>
<name>A0A7V7GRZ3_9GAMM</name>
<evidence type="ECO:0000313" key="3">
    <source>
        <dbReference type="Proteomes" id="UP000463138"/>
    </source>
</evidence>
<dbReference type="EMBL" id="QOVF01000005">
    <property type="protein sequence ID" value="KAA0693219.1"/>
    <property type="molecule type" value="Genomic_DNA"/>
</dbReference>
<dbReference type="PANTHER" id="PTHR41795">
    <property type="entry name" value="EXOPOLYSACCHARIDE SYNTHESIS PROTEIN"/>
    <property type="match status" value="1"/>
</dbReference>
<keyword evidence="1" id="KW-0812">Transmembrane</keyword>
<keyword evidence="3" id="KW-1185">Reference proteome</keyword>
<protein>
    <submittedName>
        <fullName evidence="2">Exopolysaccharide biosynthesis protein</fullName>
    </submittedName>
</protein>
<dbReference type="PIRSF" id="PIRSF033239">
    <property type="entry name" value="ExoD"/>
    <property type="match status" value="1"/>
</dbReference>
<dbReference type="InterPro" id="IPR010331">
    <property type="entry name" value="ExoD"/>
</dbReference>
<dbReference type="RefSeq" id="WP_149333498.1">
    <property type="nucleotide sequence ID" value="NZ_QOVF01000005.1"/>
</dbReference>
<dbReference type="Pfam" id="PF06055">
    <property type="entry name" value="ExoD"/>
    <property type="match status" value="1"/>
</dbReference>
<feature type="transmembrane region" description="Helical" evidence="1">
    <location>
        <begin position="173"/>
        <end position="191"/>
    </location>
</feature>
<comment type="caution">
    <text evidence="2">The sequence shown here is derived from an EMBL/GenBank/DDBJ whole genome shotgun (WGS) entry which is preliminary data.</text>
</comment>
<feature type="transmembrane region" description="Helical" evidence="1">
    <location>
        <begin position="42"/>
        <end position="73"/>
    </location>
</feature>